<name>A0A150GIA1_GONPE</name>
<dbReference type="EMBL" id="LSYV01000022">
    <property type="protein sequence ID" value="KXZ49509.1"/>
    <property type="molecule type" value="Genomic_DNA"/>
</dbReference>
<dbReference type="Proteomes" id="UP000075714">
    <property type="component" value="Unassembled WGS sequence"/>
</dbReference>
<reference evidence="3" key="1">
    <citation type="journal article" date="2016" name="Nat. Commun.">
        <title>The Gonium pectorale genome demonstrates co-option of cell cycle regulation during the evolution of multicellularity.</title>
        <authorList>
            <person name="Hanschen E.R."/>
            <person name="Marriage T.N."/>
            <person name="Ferris P.J."/>
            <person name="Hamaji T."/>
            <person name="Toyoda A."/>
            <person name="Fujiyama A."/>
            <person name="Neme R."/>
            <person name="Noguchi H."/>
            <person name="Minakuchi Y."/>
            <person name="Suzuki M."/>
            <person name="Kawai-Toyooka H."/>
            <person name="Smith D.R."/>
            <person name="Sparks H."/>
            <person name="Anderson J."/>
            <person name="Bakaric R."/>
            <person name="Luria V."/>
            <person name="Karger A."/>
            <person name="Kirschner M.W."/>
            <person name="Durand P.M."/>
            <person name="Michod R.E."/>
            <person name="Nozaki H."/>
            <person name="Olson B.J."/>
        </authorList>
    </citation>
    <scope>NUCLEOTIDE SEQUENCE [LARGE SCALE GENOMIC DNA]</scope>
    <source>
        <strain evidence="3">NIES-2863</strain>
    </source>
</reference>
<proteinExistence type="predicted"/>
<sequence length="262" mass="28536">MTCAGHEPSTTEPQDWKTVARGLGSKSTACLPNRTESLVQHVQARLSCMAAKRGELPALQTAIAQLPRLVAEALATPKPKVSEAALAKRKAQAARLKRPGLQFRLMRARLARRRYAPARPTPPPPKPYAPYRWPPLRVTAMALKGASAAPAGGVARPMAAAQQPHGSLQRLGSDELEELLDMAEEFEGKLHLKPRNYPGSSSKPDKEGSGGLVLRHMEDADGCERYEIRIQRPQGCAKKGRGRDHPNHHRGSNKPEVGVWSA</sequence>
<protein>
    <submittedName>
        <fullName evidence="2">Uncharacterized protein</fullName>
    </submittedName>
</protein>
<feature type="region of interest" description="Disordered" evidence="1">
    <location>
        <begin position="190"/>
        <end position="216"/>
    </location>
</feature>
<feature type="region of interest" description="Disordered" evidence="1">
    <location>
        <begin position="231"/>
        <end position="262"/>
    </location>
</feature>
<keyword evidence="3" id="KW-1185">Reference proteome</keyword>
<evidence type="ECO:0000313" key="2">
    <source>
        <dbReference type="EMBL" id="KXZ49509.1"/>
    </source>
</evidence>
<accession>A0A150GIA1</accession>
<feature type="compositionally biased region" description="Basic residues" evidence="1">
    <location>
        <begin position="238"/>
        <end position="252"/>
    </location>
</feature>
<dbReference type="AlphaFoldDB" id="A0A150GIA1"/>
<evidence type="ECO:0000256" key="1">
    <source>
        <dbReference type="SAM" id="MobiDB-lite"/>
    </source>
</evidence>
<comment type="caution">
    <text evidence="2">The sequence shown here is derived from an EMBL/GenBank/DDBJ whole genome shotgun (WGS) entry which is preliminary data.</text>
</comment>
<organism evidence="2 3">
    <name type="scientific">Gonium pectorale</name>
    <name type="common">Green alga</name>
    <dbReference type="NCBI Taxonomy" id="33097"/>
    <lineage>
        <taxon>Eukaryota</taxon>
        <taxon>Viridiplantae</taxon>
        <taxon>Chlorophyta</taxon>
        <taxon>core chlorophytes</taxon>
        <taxon>Chlorophyceae</taxon>
        <taxon>CS clade</taxon>
        <taxon>Chlamydomonadales</taxon>
        <taxon>Volvocaceae</taxon>
        <taxon>Gonium</taxon>
    </lineage>
</organism>
<evidence type="ECO:0000313" key="3">
    <source>
        <dbReference type="Proteomes" id="UP000075714"/>
    </source>
</evidence>
<gene>
    <name evidence="2" type="ORF">GPECTOR_21g735</name>
</gene>